<dbReference type="PANTHER" id="PTHR23020">
    <property type="entry name" value="UNCHARACTERIZED NUCLEAR HORMONE RECEPTOR-RELATED"/>
    <property type="match status" value="1"/>
</dbReference>
<protein>
    <submittedName>
        <fullName evidence="2">Phosphotransferase</fullName>
    </submittedName>
</protein>
<dbReference type="AlphaFoldDB" id="A0A845QEC8"/>
<dbReference type="InterPro" id="IPR004119">
    <property type="entry name" value="EcKL"/>
</dbReference>
<comment type="caution">
    <text evidence="2">The sequence shown here is derived from an EMBL/GenBank/DDBJ whole genome shotgun (WGS) entry which is preliminary data.</text>
</comment>
<keyword evidence="2" id="KW-0808">Transferase</keyword>
<dbReference type="InterPro" id="IPR052961">
    <property type="entry name" value="Oxido-Kinase-like_Enzymes"/>
</dbReference>
<dbReference type="GO" id="GO:0016740">
    <property type="term" value="F:transferase activity"/>
    <property type="evidence" value="ECO:0007669"/>
    <property type="project" value="UniProtKB-KW"/>
</dbReference>
<reference evidence="2 3" key="1">
    <citation type="journal article" date="2016" name="Int. J. Syst. Evol. Microbiol.">
        <title>Pyruvatibacter mobilis gen. nov., sp. nov., a marine bacterium from the culture broth of Picochlorum sp. 122.</title>
        <authorList>
            <person name="Wang G."/>
            <person name="Tang M."/>
            <person name="Wu H."/>
            <person name="Dai S."/>
            <person name="Li T."/>
            <person name="Chen C."/>
            <person name="He H."/>
            <person name="Fan J."/>
            <person name="Xiang W."/>
            <person name="Li X."/>
        </authorList>
    </citation>
    <scope>NUCLEOTIDE SEQUENCE [LARGE SCALE GENOMIC DNA]</scope>
    <source>
        <strain evidence="2 3">GYP-11</strain>
    </source>
</reference>
<sequence length="358" mass="39686">MTLDIRDWRKIDAPWLSAALARRGIDAKVKDFTTRPVGTGQIGDCVRFTLTYDSAPADAPTTLVGKFPADGEASRATGVALWNYYREVKFYNELQATARIATPTCYFADVNEESHDFVLIMGDLSPAEQGDQLAGVTLDQAKLVAAESAKLNAAYWNDDSLNERPWVMETENAPQSVPPEMFPVVWDQFVERYGDRVSDAARHIGKHLSTSMEAYGELRHGGPRALIHADFRPDNMMFASDKGGAPITVVDWQCFAYGPPAADLGYFVAGALTAEERRTHGDGIISLYKAELARQGVADYADDMLQKHYVIGAYQLFLTAYFAAVMVTQTERGDNMFFRMLNGGVDLITDHRAEDWLA</sequence>
<evidence type="ECO:0000313" key="3">
    <source>
        <dbReference type="Proteomes" id="UP000470384"/>
    </source>
</evidence>
<dbReference type="OrthoDB" id="115252at2"/>
<name>A0A845QEC8_9HYPH</name>
<gene>
    <name evidence="2" type="ORF">GTQ45_11610</name>
</gene>
<feature type="domain" description="CHK kinase-like" evidence="1">
    <location>
        <begin position="119"/>
        <end position="298"/>
    </location>
</feature>
<dbReference type="Proteomes" id="UP000470384">
    <property type="component" value="Unassembled WGS sequence"/>
</dbReference>
<dbReference type="InterPro" id="IPR011009">
    <property type="entry name" value="Kinase-like_dom_sf"/>
</dbReference>
<dbReference type="Gene3D" id="3.90.1200.10">
    <property type="match status" value="1"/>
</dbReference>
<evidence type="ECO:0000259" key="1">
    <source>
        <dbReference type="SMART" id="SM00587"/>
    </source>
</evidence>
<dbReference type="InterPro" id="IPR015897">
    <property type="entry name" value="CHK_kinase-like"/>
</dbReference>
<organism evidence="2 3">
    <name type="scientific">Pyruvatibacter mobilis</name>
    <dbReference type="NCBI Taxonomy" id="1712261"/>
    <lineage>
        <taxon>Bacteria</taxon>
        <taxon>Pseudomonadati</taxon>
        <taxon>Pseudomonadota</taxon>
        <taxon>Alphaproteobacteria</taxon>
        <taxon>Hyphomicrobiales</taxon>
        <taxon>Parvibaculaceae</taxon>
        <taxon>Pyruvatibacter</taxon>
    </lineage>
</organism>
<keyword evidence="3" id="KW-1185">Reference proteome</keyword>
<dbReference type="SUPFAM" id="SSF56112">
    <property type="entry name" value="Protein kinase-like (PK-like)"/>
    <property type="match status" value="1"/>
</dbReference>
<dbReference type="EMBL" id="WXYQ01000007">
    <property type="protein sequence ID" value="NBG96381.1"/>
    <property type="molecule type" value="Genomic_DNA"/>
</dbReference>
<dbReference type="Pfam" id="PF02958">
    <property type="entry name" value="EcKL"/>
    <property type="match status" value="1"/>
</dbReference>
<evidence type="ECO:0000313" key="2">
    <source>
        <dbReference type="EMBL" id="NBG96381.1"/>
    </source>
</evidence>
<dbReference type="RefSeq" id="WP_160588453.1">
    <property type="nucleotide sequence ID" value="NZ_BMHN01000001.1"/>
</dbReference>
<dbReference type="SMART" id="SM00587">
    <property type="entry name" value="CHK"/>
    <property type="match status" value="1"/>
</dbReference>
<dbReference type="GeneID" id="300655531"/>
<proteinExistence type="predicted"/>
<dbReference type="PANTHER" id="PTHR23020:SF41">
    <property type="entry name" value="AMINOGLYCOSIDE PHOSPHOTRANSFERASE DOMAIN-CONTAINING PROTEIN"/>
    <property type="match status" value="1"/>
</dbReference>
<accession>A0A845QEC8</accession>